<dbReference type="InterPro" id="IPR006575">
    <property type="entry name" value="RWD_dom"/>
</dbReference>
<dbReference type="CDD" id="cd20354">
    <property type="entry name" value="Rcat_RBR_RNF14"/>
    <property type="match status" value="1"/>
</dbReference>
<organism evidence="16 17">
    <name type="scientific">Emydomyces testavorans</name>
    <dbReference type="NCBI Taxonomy" id="2070801"/>
    <lineage>
        <taxon>Eukaryota</taxon>
        <taxon>Fungi</taxon>
        <taxon>Dikarya</taxon>
        <taxon>Ascomycota</taxon>
        <taxon>Pezizomycotina</taxon>
        <taxon>Eurotiomycetes</taxon>
        <taxon>Eurotiomycetidae</taxon>
        <taxon>Onygenales</taxon>
        <taxon>Nannizziopsiaceae</taxon>
        <taxon>Emydomyces</taxon>
    </lineage>
</organism>
<evidence type="ECO:0000256" key="9">
    <source>
        <dbReference type="ARBA" id="ARBA00022833"/>
    </source>
</evidence>
<evidence type="ECO:0000256" key="10">
    <source>
        <dbReference type="ARBA" id="ARBA00044508"/>
    </source>
</evidence>
<feature type="domain" description="RING-type" evidence="15">
    <location>
        <begin position="206"/>
        <end position="483"/>
    </location>
</feature>
<keyword evidence="7 11" id="KW-0863">Zinc-finger</keyword>
<evidence type="ECO:0000256" key="4">
    <source>
        <dbReference type="ARBA" id="ARBA00022679"/>
    </source>
</evidence>
<dbReference type="InterPro" id="IPR017907">
    <property type="entry name" value="Znf_RING_CS"/>
</dbReference>
<comment type="similarity">
    <text evidence="10">Belongs to the RBR family. RNF14 subfamily.</text>
</comment>
<dbReference type="PROSITE" id="PS00518">
    <property type="entry name" value="ZF_RING_1"/>
    <property type="match status" value="1"/>
</dbReference>
<reference evidence="16" key="1">
    <citation type="submission" date="2023-03" db="EMBL/GenBank/DDBJ databases">
        <title>Emydomyces testavorans Genome Sequence.</title>
        <authorList>
            <person name="Hoyer L."/>
        </authorList>
    </citation>
    <scope>NUCLEOTIDE SEQUENCE</scope>
    <source>
        <strain evidence="16">16-2883</strain>
    </source>
</reference>
<comment type="catalytic activity">
    <reaction evidence="1">
        <text>[E2 ubiquitin-conjugating enzyme]-S-ubiquitinyl-L-cysteine + [acceptor protein]-L-lysine = [E2 ubiquitin-conjugating enzyme]-L-cysteine + [acceptor protein]-N(6)-ubiquitinyl-L-lysine.</text>
        <dbReference type="EC" id="2.3.2.31"/>
    </reaction>
</comment>
<evidence type="ECO:0000256" key="7">
    <source>
        <dbReference type="ARBA" id="ARBA00022771"/>
    </source>
</evidence>
<dbReference type="Gene3D" id="3.10.110.10">
    <property type="entry name" value="Ubiquitin Conjugating Enzyme"/>
    <property type="match status" value="1"/>
</dbReference>
<dbReference type="EMBL" id="CP120631">
    <property type="protein sequence ID" value="WEW61504.1"/>
    <property type="molecule type" value="Genomic_DNA"/>
</dbReference>
<dbReference type="Pfam" id="PF05773">
    <property type="entry name" value="RWD"/>
    <property type="match status" value="1"/>
</dbReference>
<dbReference type="Proteomes" id="UP001219355">
    <property type="component" value="Chromosome 5"/>
</dbReference>
<accession>A0AAF0DNG6</accession>
<gene>
    <name evidence="16" type="ORF">PRK78_006994</name>
</gene>
<dbReference type="CDD" id="cd23134">
    <property type="entry name" value="RING-HC_ITT1-like"/>
    <property type="match status" value="1"/>
</dbReference>
<dbReference type="SMART" id="SM00647">
    <property type="entry name" value="IBR"/>
    <property type="match status" value="2"/>
</dbReference>
<keyword evidence="17" id="KW-1185">Reference proteome</keyword>
<evidence type="ECO:0000256" key="8">
    <source>
        <dbReference type="ARBA" id="ARBA00022786"/>
    </source>
</evidence>
<dbReference type="SUPFAM" id="SSF54495">
    <property type="entry name" value="UBC-like"/>
    <property type="match status" value="1"/>
</dbReference>
<dbReference type="AlphaFoldDB" id="A0AAF0DNG6"/>
<evidence type="ECO:0000256" key="2">
    <source>
        <dbReference type="ARBA" id="ARBA00004906"/>
    </source>
</evidence>
<dbReference type="PROSITE" id="PS50089">
    <property type="entry name" value="ZF_RING_2"/>
    <property type="match status" value="1"/>
</dbReference>
<evidence type="ECO:0000256" key="12">
    <source>
        <dbReference type="SAM" id="MobiDB-lite"/>
    </source>
</evidence>
<dbReference type="InterPro" id="IPR044066">
    <property type="entry name" value="TRIAD_supradom"/>
</dbReference>
<keyword evidence="4 16" id="KW-0808">Transferase</keyword>
<dbReference type="SMART" id="SM00591">
    <property type="entry name" value="RWD"/>
    <property type="match status" value="1"/>
</dbReference>
<dbReference type="GO" id="GO:0061630">
    <property type="term" value="F:ubiquitin protein ligase activity"/>
    <property type="evidence" value="ECO:0007669"/>
    <property type="project" value="UniProtKB-EC"/>
</dbReference>
<comment type="pathway">
    <text evidence="2">Protein modification; protein ubiquitination.</text>
</comment>
<dbReference type="SUPFAM" id="SSF57850">
    <property type="entry name" value="RING/U-box"/>
    <property type="match status" value="2"/>
</dbReference>
<evidence type="ECO:0000256" key="5">
    <source>
        <dbReference type="ARBA" id="ARBA00022723"/>
    </source>
</evidence>
<feature type="compositionally biased region" description="Acidic residues" evidence="12">
    <location>
        <begin position="625"/>
        <end position="639"/>
    </location>
</feature>
<evidence type="ECO:0000256" key="6">
    <source>
        <dbReference type="ARBA" id="ARBA00022737"/>
    </source>
</evidence>
<feature type="compositionally biased region" description="Pro residues" evidence="12">
    <location>
        <begin position="534"/>
        <end position="575"/>
    </location>
</feature>
<dbReference type="InterPro" id="IPR001841">
    <property type="entry name" value="Znf_RING"/>
</dbReference>
<dbReference type="GO" id="GO:0016567">
    <property type="term" value="P:protein ubiquitination"/>
    <property type="evidence" value="ECO:0007669"/>
    <property type="project" value="InterPro"/>
</dbReference>
<evidence type="ECO:0000256" key="1">
    <source>
        <dbReference type="ARBA" id="ARBA00001798"/>
    </source>
</evidence>
<keyword evidence="16" id="KW-0012">Acyltransferase</keyword>
<dbReference type="InterPro" id="IPR047548">
    <property type="entry name" value="Rcat_RBR_RNF14"/>
</dbReference>
<dbReference type="GO" id="GO:0008270">
    <property type="term" value="F:zinc ion binding"/>
    <property type="evidence" value="ECO:0007669"/>
    <property type="project" value="UniProtKB-KW"/>
</dbReference>
<dbReference type="EC" id="2.3.2.31" evidence="3"/>
<dbReference type="Gene3D" id="3.30.40.10">
    <property type="entry name" value="Zinc/RING finger domain, C3HC4 (zinc finger)"/>
    <property type="match status" value="1"/>
</dbReference>
<dbReference type="Pfam" id="PF01485">
    <property type="entry name" value="IBR"/>
    <property type="match status" value="1"/>
</dbReference>
<evidence type="ECO:0000313" key="16">
    <source>
        <dbReference type="EMBL" id="WEW61504.1"/>
    </source>
</evidence>
<protein>
    <recommendedName>
        <fullName evidence="3">RBR-type E3 ubiquitin transferase</fullName>
        <ecNumber evidence="3">2.3.2.31</ecNumber>
    </recommendedName>
</protein>
<dbReference type="Pfam" id="PF22191">
    <property type="entry name" value="IBR_1"/>
    <property type="match status" value="1"/>
</dbReference>
<name>A0AAF0DNG6_9EURO</name>
<dbReference type="InterPro" id="IPR016135">
    <property type="entry name" value="UBQ-conjugating_enzyme/RWD"/>
</dbReference>
<dbReference type="InterPro" id="IPR031127">
    <property type="entry name" value="E3_UB_ligase_RBR"/>
</dbReference>
<evidence type="ECO:0000313" key="17">
    <source>
        <dbReference type="Proteomes" id="UP001219355"/>
    </source>
</evidence>
<feature type="domain" description="RWD" evidence="14">
    <location>
        <begin position="14"/>
        <end position="170"/>
    </location>
</feature>
<dbReference type="InterPro" id="IPR013083">
    <property type="entry name" value="Znf_RING/FYVE/PHD"/>
</dbReference>
<keyword evidence="6" id="KW-0677">Repeat</keyword>
<proteinExistence type="inferred from homology"/>
<keyword evidence="8" id="KW-0833">Ubl conjugation pathway</keyword>
<dbReference type="Gene3D" id="1.20.120.1750">
    <property type="match status" value="1"/>
</dbReference>
<dbReference type="CDD" id="cd23820">
    <property type="entry name" value="RWD_RNF14"/>
    <property type="match status" value="1"/>
</dbReference>
<keyword evidence="5" id="KW-0479">Metal-binding</keyword>
<dbReference type="PANTHER" id="PTHR11685">
    <property type="entry name" value="RBR FAMILY RING FINGER AND IBR DOMAIN-CONTAINING"/>
    <property type="match status" value="1"/>
</dbReference>
<keyword evidence="9" id="KW-0862">Zinc</keyword>
<dbReference type="PROSITE" id="PS51873">
    <property type="entry name" value="TRIAD"/>
    <property type="match status" value="1"/>
</dbReference>
<dbReference type="InterPro" id="IPR002867">
    <property type="entry name" value="IBR_dom"/>
</dbReference>
<feature type="domain" description="RING-type" evidence="13">
    <location>
        <begin position="210"/>
        <end position="244"/>
    </location>
</feature>
<evidence type="ECO:0000256" key="11">
    <source>
        <dbReference type="PROSITE-ProRule" id="PRU00175"/>
    </source>
</evidence>
<dbReference type="FunFam" id="3.30.40.10:FF:000416">
    <property type="entry name" value="RBR-type E3 ubiquitin transferase"/>
    <property type="match status" value="1"/>
</dbReference>
<evidence type="ECO:0000259" key="15">
    <source>
        <dbReference type="PROSITE" id="PS51873"/>
    </source>
</evidence>
<evidence type="ECO:0000256" key="3">
    <source>
        <dbReference type="ARBA" id="ARBA00012251"/>
    </source>
</evidence>
<evidence type="ECO:0000259" key="13">
    <source>
        <dbReference type="PROSITE" id="PS50089"/>
    </source>
</evidence>
<feature type="region of interest" description="Disordered" evidence="12">
    <location>
        <begin position="488"/>
        <end position="639"/>
    </location>
</feature>
<dbReference type="PROSITE" id="PS50908">
    <property type="entry name" value="RWD"/>
    <property type="match status" value="1"/>
</dbReference>
<sequence>MDVDAECADDERVVELASIAAIYPEIAFDPKLPFQASLALPVSPANPVNVAFEDSPANEAVNPLPTHSGLADLSDAVDGNGSEGITITEIEESETYSISHFPPLLLGIELPERYPASEPPKFTISTNPEWLPISTMSKLVSEGKKLWEECGKDLVVYSYIDHLQQAAEGAFGFGCSSDKAIVLPESLKIPLLDFDVRIRREKFEQGTFVCGICLEPKKGQVCHRLQRCSHVFCVACLQDFYNTCISEGDVDSVKCIDPDCGKDSRPTLSDAETEGQRRLRRSRKPDLTLTPTELLQIPLEPQVVQRYAVLKRKLKLEADKTVIYCPRQWCQGAARSKRFPKPIDPMNISNLELSDDEEEVEAFDPLGAEDQLPPMEKRLAICEDCGYAFCRVCKKGWHGPGVFCYPRRAAELTAEEKATEDYMHLYTARCPTCDFRCQKAMGCNHMICSRCKTHFCYLCSSWLFPTNPYQHFNQSSSPCYMRLWELEKGDGTDGPGPEQQAPDPFRDEGSDNEEDEEHGAWQFALAMHNNNNNLPPPPAPDPPHPAPPRAIPPPAPRPQQQPQEPQPPPPPPPQPRIELVLPHRPPRPAEPLPPADDAQPQRRPAPDPGQRRGLQRFLYLVQHDQEDEWDSDELDEDDF</sequence>
<evidence type="ECO:0000259" key="14">
    <source>
        <dbReference type="PROSITE" id="PS50908"/>
    </source>
</evidence>